<keyword evidence="5 17" id="KW-0812">Transmembrane</keyword>
<evidence type="ECO:0000256" key="11">
    <source>
        <dbReference type="ARBA" id="ARBA00023136"/>
    </source>
</evidence>
<dbReference type="Gene3D" id="3.40.50.300">
    <property type="entry name" value="P-loop containing nucleotide triphosphate hydrolases"/>
    <property type="match status" value="1"/>
</dbReference>
<gene>
    <name evidence="19" type="ORF">SAMN02745225_00686</name>
</gene>
<keyword evidence="12" id="KW-0131">Cell cycle</keyword>
<dbReference type="InterPro" id="IPR027417">
    <property type="entry name" value="P-loop_NTPase"/>
</dbReference>
<evidence type="ECO:0000256" key="7">
    <source>
        <dbReference type="ARBA" id="ARBA00022829"/>
    </source>
</evidence>
<comment type="subcellular location">
    <subcellularLocation>
        <location evidence="1">Cell membrane</location>
        <topology evidence="1">Multi-pass membrane protein</topology>
    </subcellularLocation>
</comment>
<feature type="transmembrane region" description="Helical" evidence="17">
    <location>
        <begin position="134"/>
        <end position="158"/>
    </location>
</feature>
<comment type="subunit">
    <text evidence="14">Homohexamer. Forms a ring that surrounds DNA.</text>
</comment>
<feature type="binding site" evidence="15">
    <location>
        <begin position="465"/>
        <end position="472"/>
    </location>
    <ligand>
        <name>ATP</name>
        <dbReference type="ChEBI" id="CHEBI:30616"/>
    </ligand>
</feature>
<feature type="compositionally biased region" description="Low complexity" evidence="16">
    <location>
        <begin position="1"/>
        <end position="18"/>
    </location>
</feature>
<dbReference type="InterPro" id="IPR018541">
    <property type="entry name" value="Ftsk_gamma"/>
</dbReference>
<dbReference type="InterPro" id="IPR041027">
    <property type="entry name" value="FtsK_alpha"/>
</dbReference>
<feature type="transmembrane region" description="Helical" evidence="17">
    <location>
        <begin position="44"/>
        <end position="64"/>
    </location>
</feature>
<feature type="transmembrane region" description="Helical" evidence="17">
    <location>
        <begin position="165"/>
        <end position="186"/>
    </location>
</feature>
<dbReference type="SUPFAM" id="SSF52540">
    <property type="entry name" value="P-loop containing nucleoside triphosphate hydrolases"/>
    <property type="match status" value="1"/>
</dbReference>
<keyword evidence="9 17" id="KW-1133">Transmembrane helix</keyword>
<feature type="region of interest" description="Disordered" evidence="16">
    <location>
        <begin position="260"/>
        <end position="282"/>
    </location>
</feature>
<feature type="domain" description="FtsK" evidence="18">
    <location>
        <begin position="448"/>
        <end position="660"/>
    </location>
</feature>
<sequence length="805" mass="86399">MANSSSSKPPASRASVRSKSPASKGQRGARGSVKASRFSLSKEAWSVVALIGSVLVAVGAYTHVLGPLGAFFHGFLAVLFGNGGWVVVVLGAVVSFGVLAGLRYAKSSWVWLDVVVLQLTVASIYGVLHEVHHHGHFSFVGVVHYGGVFGELLGYVFIHLAGETGAFVVISIIALISIFHLLGLHLEKISSLMSNALRDTRQGVIFTRSNSSNVSEPELDSGAAGSRRRGEHVSPVLSKGELEPEPLIYDIPIFSPHSDVVEKESRRRRSKRGVEDSDPDVKEKDDVIDLSLIEDLQDNAPAKTTATSEVAGNWRLPPRTILSRGSKQKLDKAELIERGNALQSSLGTFGVGVKVVGMTVGPTVTRYELELAEGVKVSRLLALHRDIAYAMAATDVRILAPIPGRSAVGVEVPNRTRETVTLGDVMASAEMSRATHPLQVPIGKDIAGSTVVANLAEMPHVLIAGSTGSGKSSALNSILTSILMRSTPEEVRLILIDPKRVELGQYSRLPHLLTSVVVDPKKAANALAWAVKEMENRYDLLAAVGVRDITGYNALIKEANKEGVDKRTLSMEIFGDPTHEDAIRPLPFILVVVDELNDLMMVAARDVEDSICRIAQKARAVGIHLIIATQRPSVDVITGVIKANVPSRIAFSVASLADSRVVLDQSGAEKLVGKGDLLMITASSSHPRRVQAPWVSESEVRQVVSHWLRLGGPSYIEGVEGDGNERESVFGGSSQDDELYKEAVRLVVTSQLGSTSMLQRKLKVGFARAGRIMDLLEQGGIVGPPEGSKPRAVLVTPEQLEELNI</sequence>
<evidence type="ECO:0000256" key="6">
    <source>
        <dbReference type="ARBA" id="ARBA00022741"/>
    </source>
</evidence>
<evidence type="ECO:0000256" key="16">
    <source>
        <dbReference type="SAM" id="MobiDB-lite"/>
    </source>
</evidence>
<feature type="transmembrane region" description="Helical" evidence="17">
    <location>
        <begin position="70"/>
        <end position="102"/>
    </location>
</feature>
<keyword evidence="3" id="KW-1003">Cell membrane</keyword>
<dbReference type="Gene3D" id="3.30.980.40">
    <property type="match status" value="1"/>
</dbReference>
<evidence type="ECO:0000256" key="9">
    <source>
        <dbReference type="ARBA" id="ARBA00022989"/>
    </source>
</evidence>
<accession>A0A1M4TPH5</accession>
<comment type="similarity">
    <text evidence="2">Belongs to the FtsK/SpoIIIE/SftA family.</text>
</comment>
<feature type="compositionally biased region" description="Basic and acidic residues" evidence="16">
    <location>
        <begin position="272"/>
        <end position="282"/>
    </location>
</feature>
<dbReference type="GO" id="GO:0005886">
    <property type="term" value="C:plasma membrane"/>
    <property type="evidence" value="ECO:0007669"/>
    <property type="project" value="UniProtKB-SubCell"/>
</dbReference>
<dbReference type="Pfam" id="PF01580">
    <property type="entry name" value="FtsK_SpoIIIE"/>
    <property type="match status" value="1"/>
</dbReference>
<dbReference type="STRING" id="1121881.SAMN02745225_00686"/>
<evidence type="ECO:0000256" key="10">
    <source>
        <dbReference type="ARBA" id="ARBA00023125"/>
    </source>
</evidence>
<dbReference type="RefSeq" id="WP_072788753.1">
    <property type="nucleotide sequence ID" value="NZ_FQUL01000006.1"/>
</dbReference>
<keyword evidence="11 17" id="KW-0472">Membrane</keyword>
<organism evidence="19 20">
    <name type="scientific">Ferrithrix thermotolerans DSM 19514</name>
    <dbReference type="NCBI Taxonomy" id="1121881"/>
    <lineage>
        <taxon>Bacteria</taxon>
        <taxon>Bacillati</taxon>
        <taxon>Actinomycetota</taxon>
        <taxon>Acidimicrobiia</taxon>
        <taxon>Acidimicrobiales</taxon>
        <taxon>Acidimicrobiaceae</taxon>
        <taxon>Ferrithrix</taxon>
    </lineage>
</organism>
<dbReference type="EMBL" id="FQUL01000006">
    <property type="protein sequence ID" value="SHE46392.1"/>
    <property type="molecule type" value="Genomic_DNA"/>
</dbReference>
<feature type="region of interest" description="Disordered" evidence="16">
    <location>
        <begin position="211"/>
        <end position="236"/>
    </location>
</feature>
<evidence type="ECO:0000259" key="18">
    <source>
        <dbReference type="PROSITE" id="PS50901"/>
    </source>
</evidence>
<evidence type="ECO:0000256" key="2">
    <source>
        <dbReference type="ARBA" id="ARBA00006474"/>
    </source>
</evidence>
<dbReference type="Pfam" id="PF09397">
    <property type="entry name" value="FtsK_gamma"/>
    <property type="match status" value="1"/>
</dbReference>
<evidence type="ECO:0000256" key="3">
    <source>
        <dbReference type="ARBA" id="ARBA00022475"/>
    </source>
</evidence>
<dbReference type="SMART" id="SM00382">
    <property type="entry name" value="AAA"/>
    <property type="match status" value="1"/>
</dbReference>
<dbReference type="PROSITE" id="PS50901">
    <property type="entry name" value="FTSK"/>
    <property type="match status" value="1"/>
</dbReference>
<dbReference type="InterPro" id="IPR036388">
    <property type="entry name" value="WH-like_DNA-bd_sf"/>
</dbReference>
<dbReference type="Pfam" id="PF13491">
    <property type="entry name" value="FtsK_4TM"/>
    <property type="match status" value="1"/>
</dbReference>
<dbReference type="SMART" id="SM00843">
    <property type="entry name" value="Ftsk_gamma"/>
    <property type="match status" value="1"/>
</dbReference>
<evidence type="ECO:0000256" key="13">
    <source>
        <dbReference type="ARBA" id="ARBA00024986"/>
    </source>
</evidence>
<protein>
    <submittedName>
        <fullName evidence="19">DNA segregation ATPase FtsK/SpoIIIE, S-DNA-T family</fullName>
    </submittedName>
</protein>
<keyword evidence="6 15" id="KW-0547">Nucleotide-binding</keyword>
<proteinExistence type="inferred from homology"/>
<dbReference type="Pfam" id="PF17854">
    <property type="entry name" value="FtsK_alpha"/>
    <property type="match status" value="1"/>
</dbReference>
<comment type="function">
    <text evidence="13">Essential cell division protein that coordinates cell division and chromosome segregation. The N-terminus is involved in assembly of the cell-division machinery. The C-terminus functions as a DNA motor that moves dsDNA in an ATP-dependent manner towards the dif recombination site, which is located within the replication terminus region. Required for activation of the Xer recombinase, allowing activation of chromosome unlinking by recombination.</text>
</comment>
<dbReference type="InterPro" id="IPR003593">
    <property type="entry name" value="AAA+_ATPase"/>
</dbReference>
<evidence type="ECO:0000256" key="5">
    <source>
        <dbReference type="ARBA" id="ARBA00022692"/>
    </source>
</evidence>
<dbReference type="InterPro" id="IPR025199">
    <property type="entry name" value="FtsK_4TM"/>
</dbReference>
<dbReference type="CDD" id="cd01127">
    <property type="entry name" value="TrwB_TraG_TraD_VirD4"/>
    <property type="match status" value="1"/>
</dbReference>
<dbReference type="Proteomes" id="UP000184295">
    <property type="component" value="Unassembled WGS sequence"/>
</dbReference>
<keyword evidence="10" id="KW-0238">DNA-binding</keyword>
<evidence type="ECO:0000256" key="17">
    <source>
        <dbReference type="SAM" id="Phobius"/>
    </source>
</evidence>
<dbReference type="PANTHER" id="PTHR22683">
    <property type="entry name" value="SPORULATION PROTEIN RELATED"/>
    <property type="match status" value="1"/>
</dbReference>
<evidence type="ECO:0000256" key="12">
    <source>
        <dbReference type="ARBA" id="ARBA00023306"/>
    </source>
</evidence>
<keyword evidence="4" id="KW-0132">Cell division</keyword>
<dbReference type="GO" id="GO:0007059">
    <property type="term" value="P:chromosome segregation"/>
    <property type="evidence" value="ECO:0007669"/>
    <property type="project" value="UniProtKB-KW"/>
</dbReference>
<evidence type="ECO:0000256" key="15">
    <source>
        <dbReference type="PROSITE-ProRule" id="PRU00289"/>
    </source>
</evidence>
<dbReference type="OrthoDB" id="9807790at2"/>
<dbReference type="GO" id="GO:0005524">
    <property type="term" value="F:ATP binding"/>
    <property type="evidence" value="ECO:0007669"/>
    <property type="project" value="UniProtKB-UniRule"/>
</dbReference>
<feature type="region of interest" description="Disordered" evidence="16">
    <location>
        <begin position="1"/>
        <end position="30"/>
    </location>
</feature>
<dbReference type="PANTHER" id="PTHR22683:SF41">
    <property type="entry name" value="DNA TRANSLOCASE FTSK"/>
    <property type="match status" value="1"/>
</dbReference>
<evidence type="ECO:0000256" key="1">
    <source>
        <dbReference type="ARBA" id="ARBA00004651"/>
    </source>
</evidence>
<name>A0A1M4TPH5_9ACTN</name>
<dbReference type="GO" id="GO:0051301">
    <property type="term" value="P:cell division"/>
    <property type="evidence" value="ECO:0007669"/>
    <property type="project" value="UniProtKB-KW"/>
</dbReference>
<evidence type="ECO:0000313" key="20">
    <source>
        <dbReference type="Proteomes" id="UP000184295"/>
    </source>
</evidence>
<feature type="transmembrane region" description="Helical" evidence="17">
    <location>
        <begin position="109"/>
        <end position="128"/>
    </location>
</feature>
<dbReference type="InterPro" id="IPR036390">
    <property type="entry name" value="WH_DNA-bd_sf"/>
</dbReference>
<reference evidence="20" key="1">
    <citation type="submission" date="2016-11" db="EMBL/GenBank/DDBJ databases">
        <authorList>
            <person name="Varghese N."/>
            <person name="Submissions S."/>
        </authorList>
    </citation>
    <scope>NUCLEOTIDE SEQUENCE [LARGE SCALE GENOMIC DNA]</scope>
    <source>
        <strain evidence="20">DSM 19514</strain>
    </source>
</reference>
<evidence type="ECO:0000256" key="14">
    <source>
        <dbReference type="ARBA" id="ARBA00025923"/>
    </source>
</evidence>
<keyword evidence="20" id="KW-1185">Reference proteome</keyword>
<evidence type="ECO:0000256" key="8">
    <source>
        <dbReference type="ARBA" id="ARBA00022840"/>
    </source>
</evidence>
<evidence type="ECO:0000256" key="4">
    <source>
        <dbReference type="ARBA" id="ARBA00022618"/>
    </source>
</evidence>
<dbReference type="SUPFAM" id="SSF46785">
    <property type="entry name" value="Winged helix' DNA-binding domain"/>
    <property type="match status" value="1"/>
</dbReference>
<dbReference type="InterPro" id="IPR050206">
    <property type="entry name" value="FtsK/SpoIIIE/SftA"/>
</dbReference>
<keyword evidence="8 15" id="KW-0067">ATP-binding</keyword>
<dbReference type="GO" id="GO:0003677">
    <property type="term" value="F:DNA binding"/>
    <property type="evidence" value="ECO:0007669"/>
    <property type="project" value="UniProtKB-KW"/>
</dbReference>
<keyword evidence="7" id="KW-0159">Chromosome partition</keyword>
<dbReference type="Gene3D" id="1.10.10.10">
    <property type="entry name" value="Winged helix-like DNA-binding domain superfamily/Winged helix DNA-binding domain"/>
    <property type="match status" value="1"/>
</dbReference>
<dbReference type="AlphaFoldDB" id="A0A1M4TPH5"/>
<dbReference type="InterPro" id="IPR002543">
    <property type="entry name" value="FtsK_dom"/>
</dbReference>
<evidence type="ECO:0000313" key="19">
    <source>
        <dbReference type="EMBL" id="SHE46392.1"/>
    </source>
</evidence>